<evidence type="ECO:0000256" key="2">
    <source>
        <dbReference type="ARBA" id="ARBA00009634"/>
    </source>
</evidence>
<evidence type="ECO:0000256" key="11">
    <source>
        <dbReference type="ARBA" id="ARBA00023136"/>
    </source>
</evidence>
<dbReference type="SMART" id="SM00369">
    <property type="entry name" value="LRR_TYP"/>
    <property type="match status" value="17"/>
</dbReference>
<dbReference type="SMART" id="SM00082">
    <property type="entry name" value="LRRCT"/>
    <property type="match status" value="1"/>
</dbReference>
<evidence type="ECO:0000259" key="18">
    <source>
        <dbReference type="PROSITE" id="PS50104"/>
    </source>
</evidence>
<keyword evidence="11 16" id="KW-0472">Membrane</keyword>
<keyword evidence="20" id="KW-1185">Reference proteome</keyword>
<dbReference type="SUPFAM" id="SSF52058">
    <property type="entry name" value="L domain-like"/>
    <property type="match status" value="2"/>
</dbReference>
<organism evidence="19 20">
    <name type="scientific">Esox lucius</name>
    <name type="common">Northern pike</name>
    <dbReference type="NCBI Taxonomy" id="8010"/>
    <lineage>
        <taxon>Eukaryota</taxon>
        <taxon>Metazoa</taxon>
        <taxon>Chordata</taxon>
        <taxon>Craniata</taxon>
        <taxon>Vertebrata</taxon>
        <taxon>Euteleostomi</taxon>
        <taxon>Actinopterygii</taxon>
        <taxon>Neopterygii</taxon>
        <taxon>Teleostei</taxon>
        <taxon>Protacanthopterygii</taxon>
        <taxon>Esociformes</taxon>
        <taxon>Esocidae</taxon>
        <taxon>Esox</taxon>
    </lineage>
</organism>
<dbReference type="GO" id="GO:0007249">
    <property type="term" value="P:canonical NF-kappaB signal transduction"/>
    <property type="evidence" value="ECO:0007669"/>
    <property type="project" value="TreeGrafter"/>
</dbReference>
<gene>
    <name evidence="19" type="primary">TLR8</name>
</gene>
<keyword evidence="7" id="KW-0677">Repeat</keyword>
<reference evidence="19" key="2">
    <citation type="submission" date="2020-02" db="EMBL/GenBank/DDBJ databases">
        <title>Esox lucius (northern pike) genome, fEsoLuc1, primary haplotype.</title>
        <authorList>
            <person name="Myers G."/>
            <person name="Karagic N."/>
            <person name="Meyer A."/>
            <person name="Pippel M."/>
            <person name="Reichard M."/>
            <person name="Winkler S."/>
            <person name="Tracey A."/>
            <person name="Sims Y."/>
            <person name="Howe K."/>
            <person name="Rhie A."/>
            <person name="Formenti G."/>
            <person name="Durbin R."/>
            <person name="Fedrigo O."/>
            <person name="Jarvis E.D."/>
        </authorList>
    </citation>
    <scope>NUCLEOTIDE SEQUENCE [LARGE SCALE GENOMIC DNA]</scope>
</reference>
<reference evidence="20" key="1">
    <citation type="journal article" date="2014" name="PLoS ONE">
        <title>The genome and linkage map of the northern pike (Esox lucius): conserved synteny revealed between the salmonid sister group and the Neoteleostei.</title>
        <authorList>
            <person name="Rondeau E.B."/>
            <person name="Minkley D.R."/>
            <person name="Leong J.S."/>
            <person name="Messmer A.M."/>
            <person name="Jantzen J.R."/>
            <person name="von Schalburg K.R."/>
            <person name="Lemon C."/>
            <person name="Bird N.H."/>
            <person name="Koop B.F."/>
        </authorList>
    </citation>
    <scope>NUCLEOTIDE SEQUENCE</scope>
</reference>
<dbReference type="PROSITE" id="PS51450">
    <property type="entry name" value="LRR"/>
    <property type="match status" value="7"/>
</dbReference>
<dbReference type="GO" id="GO:0005768">
    <property type="term" value="C:endosome"/>
    <property type="evidence" value="ECO:0007669"/>
    <property type="project" value="UniProtKB-SubCell"/>
</dbReference>
<keyword evidence="8" id="KW-0967">Endosome</keyword>
<evidence type="ECO:0000256" key="8">
    <source>
        <dbReference type="ARBA" id="ARBA00022753"/>
    </source>
</evidence>
<dbReference type="Pfam" id="PF13855">
    <property type="entry name" value="LRR_8"/>
    <property type="match status" value="5"/>
</dbReference>
<dbReference type="GeneTree" id="ENSGT00940000160879"/>
<evidence type="ECO:0000256" key="1">
    <source>
        <dbReference type="ARBA" id="ARBA00004177"/>
    </source>
</evidence>
<dbReference type="Pfam" id="PF13516">
    <property type="entry name" value="LRR_6"/>
    <property type="match status" value="1"/>
</dbReference>
<evidence type="ECO:0000256" key="16">
    <source>
        <dbReference type="SAM" id="Phobius"/>
    </source>
</evidence>
<evidence type="ECO:0000256" key="5">
    <source>
        <dbReference type="ARBA" id="ARBA00022692"/>
    </source>
</evidence>
<evidence type="ECO:0000256" key="4">
    <source>
        <dbReference type="ARBA" id="ARBA00022614"/>
    </source>
</evidence>
<keyword evidence="5 16" id="KW-0812">Transmembrane</keyword>
<evidence type="ECO:0000256" key="9">
    <source>
        <dbReference type="ARBA" id="ARBA00022859"/>
    </source>
</evidence>
<comment type="similarity">
    <text evidence="2">Belongs to the Toll-like receptor family.</text>
</comment>
<dbReference type="GO" id="GO:0051607">
    <property type="term" value="P:defense response to virus"/>
    <property type="evidence" value="ECO:0007669"/>
    <property type="project" value="TreeGrafter"/>
</dbReference>
<keyword evidence="13" id="KW-0325">Glycoprotein</keyword>
<dbReference type="FunCoup" id="A0A3P8ZJT7">
    <property type="interactions" value="47"/>
</dbReference>
<evidence type="ECO:0000256" key="7">
    <source>
        <dbReference type="ARBA" id="ARBA00022737"/>
    </source>
</evidence>
<feature type="transmembrane region" description="Helical" evidence="16">
    <location>
        <begin position="814"/>
        <end position="839"/>
    </location>
</feature>
<keyword evidence="14" id="KW-0395">Inflammatory response</keyword>
<evidence type="ECO:0000313" key="19">
    <source>
        <dbReference type="Ensembl" id="ENSELUP00000028602.2"/>
    </source>
</evidence>
<name>A0A3P8ZJT7_ESOLU</name>
<evidence type="ECO:0000256" key="14">
    <source>
        <dbReference type="ARBA" id="ARBA00023198"/>
    </source>
</evidence>
<keyword evidence="6 17" id="KW-0732">Signal</keyword>
<dbReference type="PRINTS" id="PR01537">
    <property type="entry name" value="INTRLKN1R1F"/>
</dbReference>
<feature type="signal peptide" evidence="17">
    <location>
        <begin position="1"/>
        <end position="21"/>
    </location>
</feature>
<dbReference type="Ensembl" id="ENSELUT00000012954.3">
    <property type="protein sequence ID" value="ENSELUP00000028602.2"/>
    <property type="gene ID" value="ENSELUG00000005260.3"/>
</dbReference>
<dbReference type="PRINTS" id="PR00019">
    <property type="entry name" value="LEURICHRPT"/>
</dbReference>
<dbReference type="InterPro" id="IPR035897">
    <property type="entry name" value="Toll_tir_struct_dom_sf"/>
</dbReference>
<dbReference type="GO" id="GO:0002224">
    <property type="term" value="P:toll-like receptor signaling pathway"/>
    <property type="evidence" value="ECO:0007669"/>
    <property type="project" value="TreeGrafter"/>
</dbReference>
<evidence type="ECO:0000256" key="12">
    <source>
        <dbReference type="ARBA" id="ARBA00023170"/>
    </source>
</evidence>
<dbReference type="InterPro" id="IPR000157">
    <property type="entry name" value="TIR_dom"/>
</dbReference>
<dbReference type="GO" id="GO:0005886">
    <property type="term" value="C:plasma membrane"/>
    <property type="evidence" value="ECO:0007669"/>
    <property type="project" value="TreeGrafter"/>
</dbReference>
<keyword evidence="9" id="KW-0391">Immunity</keyword>
<dbReference type="GO" id="GO:0045087">
    <property type="term" value="P:innate immune response"/>
    <property type="evidence" value="ECO:0007669"/>
    <property type="project" value="UniProtKB-KW"/>
</dbReference>
<dbReference type="STRING" id="8010.ENSELUP00000028602"/>
<feature type="chain" id="PRO_5044205964" description="TIR domain-containing protein" evidence="17">
    <location>
        <begin position="22"/>
        <end position="1035"/>
    </location>
</feature>
<protein>
    <recommendedName>
        <fullName evidence="18">TIR domain-containing protein</fullName>
    </recommendedName>
</protein>
<dbReference type="Pfam" id="PF01582">
    <property type="entry name" value="TIR"/>
    <property type="match status" value="1"/>
</dbReference>
<evidence type="ECO:0000256" key="17">
    <source>
        <dbReference type="SAM" id="SignalP"/>
    </source>
</evidence>
<sequence length="1035" mass="118899">HVRTKMQILLVVLYLSSTISGRPWSQRKLPCDIHSVNNSLAFDCSDKKLHMVPNDISWNATELYLSHNKIRNITNSLFSKFQNLTLLDLGYNKLGNLNNYQIFSILGKLERLFLDGNNLHKVPMPLPSGLQILCLGHNNIRSLKPNDFTNIPHIKVINLKHNCYYDGAYVSASCVSLDIEKHTFSQLTELTNLTLSFNRLQAIPPFLPQSLKYLNLERNMITNITQYDLSTLINLTTLDLSGNCPICSTAPFPCLPCNTHNRALQIDQDAFRKLSNLKELSLSGNSLEHLQTSWFENLTSLQYLYLSFNRLVDDIATGDFLAFLPSVEVMDLSFNYAERSSYSVNLNLSKNFSKLTSLKTLHLENYVLSTLKQNDLNPLYILVNLSVINLGTNFIYQTNLTLFKKFHNLSSIGLSENKLIFLSKKADAFSVCGCECGYELKRDRLGPYIHVDKHYRHNLPNIKPECLAYGPVLDLSKNNIFHINPDVLQGLNNTACLNLSSNSIADMFNGTEFGGFPNLKYLDLSQNKIYLRSEYAFRELQKLEVLDLSQNKHYFVVAGLNHSLAFLNNLNSLKVLNLSWNEINSLCHENLSSSSLQELIFQGNRLDIIWTIYNELHALFKRFENLHFLDLSYNKLSYIPSDAYKQFPVMLRRLSLSKNGLTVFDFNLLSELRHLEVLDLSKNKLDWVASNFSALTISLKILDLSHNRISQLTPGFLRGTKSLKELDLSFNLLELINQSLFESGAENYLHKLSLQGNPLHCTCDLMDFHLWIRNNEVEIPLLATAVTCDMPSGRRGKSVLSYDIEECMNDKNAMAFSAIMSFLVILILLVSLIAHLFYWDLSYILDYCRAKLKYYRRLLPTNCAYDAFIMYDTADPLASDWVLNHLRVELEERGEIFRPLCLEERDWMPGTTIMDNLSNSVRKSRKTVFVLTEGFFSRGVVQMASLLVQQRLVEEGVDSMVLLLLQPQVLRRSRILSLRKRLCRRSVLEWPVNASPAAQRWFWHQLKRAIRKDQTATHTSLHRTYFTDGEPRDRE</sequence>
<dbReference type="OMA" id="MYDTKDP"/>
<dbReference type="SMART" id="SM00255">
    <property type="entry name" value="TIR"/>
    <property type="match status" value="1"/>
</dbReference>
<dbReference type="GO" id="GO:0006954">
    <property type="term" value="P:inflammatory response"/>
    <property type="evidence" value="ECO:0007669"/>
    <property type="project" value="UniProtKB-KW"/>
</dbReference>
<comment type="subcellular location">
    <subcellularLocation>
        <location evidence="15">Endomembrane system</location>
        <topology evidence="15">Single-pass type I membrane protein</topology>
    </subcellularLocation>
    <subcellularLocation>
        <location evidence="1">Endosome</location>
    </subcellularLocation>
</comment>
<dbReference type="PANTHER" id="PTHR47410:SF1">
    <property type="entry name" value="TOLL-LIKE RECEPTOR 8"/>
    <property type="match status" value="1"/>
</dbReference>
<dbReference type="InParanoid" id="A0A3P8ZJT7"/>
<dbReference type="GO" id="GO:1902533">
    <property type="term" value="P:positive regulation of intracellular signal transduction"/>
    <property type="evidence" value="ECO:0007669"/>
    <property type="project" value="UniProtKB-ARBA"/>
</dbReference>
<keyword evidence="3" id="KW-0399">Innate immunity</keyword>
<keyword evidence="4" id="KW-0433">Leucine-rich repeat</keyword>
<evidence type="ECO:0000256" key="10">
    <source>
        <dbReference type="ARBA" id="ARBA00022989"/>
    </source>
</evidence>
<dbReference type="Gene3D" id="3.40.50.10140">
    <property type="entry name" value="Toll/interleukin-1 receptor homology (TIR) domain"/>
    <property type="match status" value="1"/>
</dbReference>
<dbReference type="InterPro" id="IPR000483">
    <property type="entry name" value="Cys-rich_flank_reg_C"/>
</dbReference>
<dbReference type="PROSITE" id="PS50104">
    <property type="entry name" value="TIR"/>
    <property type="match status" value="1"/>
</dbReference>
<reference evidence="19" key="3">
    <citation type="submission" date="2025-08" db="UniProtKB">
        <authorList>
            <consortium name="Ensembl"/>
        </authorList>
    </citation>
    <scope>IDENTIFICATION</scope>
</reference>
<dbReference type="GO" id="GO:0038187">
    <property type="term" value="F:pattern recognition receptor activity"/>
    <property type="evidence" value="ECO:0007669"/>
    <property type="project" value="TreeGrafter"/>
</dbReference>
<dbReference type="AlphaFoldDB" id="A0A3P8ZJT7"/>
<evidence type="ECO:0000256" key="3">
    <source>
        <dbReference type="ARBA" id="ARBA00022588"/>
    </source>
</evidence>
<evidence type="ECO:0000313" key="20">
    <source>
        <dbReference type="Proteomes" id="UP000265140"/>
    </source>
</evidence>
<dbReference type="Gene3D" id="3.80.10.10">
    <property type="entry name" value="Ribonuclease Inhibitor"/>
    <property type="match status" value="1"/>
</dbReference>
<proteinExistence type="inferred from homology"/>
<dbReference type="GO" id="GO:0032755">
    <property type="term" value="P:positive regulation of interleukin-6 production"/>
    <property type="evidence" value="ECO:0007669"/>
    <property type="project" value="TreeGrafter"/>
</dbReference>
<evidence type="ECO:0000256" key="15">
    <source>
        <dbReference type="ARBA" id="ARBA00046288"/>
    </source>
</evidence>
<dbReference type="PANTHER" id="PTHR47410">
    <property type="entry name" value="TOLL-LIKE RECEPTOR 7-RELATED"/>
    <property type="match status" value="1"/>
</dbReference>
<keyword evidence="12" id="KW-0675">Receptor</keyword>
<accession>A0A3P8ZJT7</accession>
<dbReference type="InterPro" id="IPR001611">
    <property type="entry name" value="Leu-rich_rpt"/>
</dbReference>
<reference evidence="19" key="4">
    <citation type="submission" date="2025-09" db="UniProtKB">
        <authorList>
            <consortium name="Ensembl"/>
        </authorList>
    </citation>
    <scope>IDENTIFICATION</scope>
</reference>
<dbReference type="SMART" id="SM00365">
    <property type="entry name" value="LRR_SD22"/>
    <property type="match status" value="13"/>
</dbReference>
<keyword evidence="10 16" id="KW-1133">Transmembrane helix</keyword>
<evidence type="ECO:0000256" key="6">
    <source>
        <dbReference type="ARBA" id="ARBA00022729"/>
    </source>
</evidence>
<feature type="domain" description="TIR" evidence="18">
    <location>
        <begin position="863"/>
        <end position="1010"/>
    </location>
</feature>
<dbReference type="Proteomes" id="UP000265140">
    <property type="component" value="Chromosome 14"/>
</dbReference>
<dbReference type="SUPFAM" id="SSF52200">
    <property type="entry name" value="Toll/Interleukin receptor TIR domain"/>
    <property type="match status" value="1"/>
</dbReference>
<dbReference type="Bgee" id="ENSELUG00000005260">
    <property type="expression patterns" value="Expressed in heart and 2 other cell types or tissues"/>
</dbReference>
<dbReference type="InterPro" id="IPR032675">
    <property type="entry name" value="LRR_dom_sf"/>
</dbReference>
<dbReference type="InterPro" id="IPR003591">
    <property type="entry name" value="Leu-rich_rpt_typical-subtyp"/>
</dbReference>
<evidence type="ECO:0000256" key="13">
    <source>
        <dbReference type="ARBA" id="ARBA00023180"/>
    </source>
</evidence>